<dbReference type="AlphaFoldDB" id="A0ABD0SFH9"/>
<evidence type="ECO:0000256" key="6">
    <source>
        <dbReference type="ARBA" id="ARBA00022525"/>
    </source>
</evidence>
<sequence>MWTTILCLSLVLLSVVSQDVYNNVVKERNDILHRELDMMLGNDIELCDSEMKANDIIMDLKRQEIEGGFLEPQAFNLSKHFFEYKDVVKESQLFKLIQKMPKGAILHAHDTGLLSPDYVLNVTYLPDLHVCFEENDIRLLFSTNTPDETCETQWQLMKDARYSSGNVERFDSELRKYFSIVIDNPSEVHTDVNSVWLKFQQYFITTGAMFGYKPVWEQYFYDTLKACRDDNVMYIEIRSVLPELYDLDGNVYDSVETAVSYKETLDRFMSDYPDFYGAKLIYAPLRMVDAKTVKQYIKIAKEIKRKLPDFFAGFDLVGQEDKGSPTKDFLAELVEARWELDYFFHAGETNWYGTSSDENLIDAIVLGSRRIGHAFALTKHPLLIDEIVKRDIAIEVNVVSNAVLKLVEDVRNHPLASFLAQDLPVVLSSDDPGVWEAEPLSHDFYVAFVGVASKHADLRMLKKLALNSLYYSTIKDKDKIAHDFEIRWTKFIDSVVRGNVFY</sequence>
<evidence type="ECO:0000256" key="4">
    <source>
        <dbReference type="ARBA" id="ARBA00012784"/>
    </source>
</evidence>
<proteinExistence type="inferred from homology"/>
<dbReference type="Gene3D" id="3.20.20.140">
    <property type="entry name" value="Metal-dependent hydrolases"/>
    <property type="match status" value="1"/>
</dbReference>
<dbReference type="GO" id="GO:0005576">
    <property type="term" value="C:extracellular region"/>
    <property type="evidence" value="ECO:0007669"/>
    <property type="project" value="UniProtKB-SubCell"/>
</dbReference>
<feature type="chain" id="PRO_5044847612" description="Adenosine deaminase" evidence="11">
    <location>
        <begin position="18"/>
        <end position="502"/>
    </location>
</feature>
<comment type="similarity">
    <text evidence="3">Belongs to the metallo-dependent hydrolases superfamily. Adenosine and AMP deaminases family. ADGF subfamily.</text>
</comment>
<evidence type="ECO:0000256" key="7">
    <source>
        <dbReference type="ARBA" id="ARBA00022723"/>
    </source>
</evidence>
<dbReference type="Pfam" id="PF00962">
    <property type="entry name" value="A_deaminase"/>
    <property type="match status" value="1"/>
</dbReference>
<dbReference type="Pfam" id="PF08451">
    <property type="entry name" value="A_deaminase_N"/>
    <property type="match status" value="1"/>
</dbReference>
<dbReference type="EMBL" id="JBEDNZ010000022">
    <property type="protein sequence ID" value="KAL0818372.1"/>
    <property type="molecule type" value="Genomic_DNA"/>
</dbReference>
<evidence type="ECO:0000259" key="12">
    <source>
        <dbReference type="Pfam" id="PF00962"/>
    </source>
</evidence>
<evidence type="ECO:0000256" key="3">
    <source>
        <dbReference type="ARBA" id="ARBA00006083"/>
    </source>
</evidence>
<dbReference type="GO" id="GO:0016787">
    <property type="term" value="F:hydrolase activity"/>
    <property type="evidence" value="ECO:0007669"/>
    <property type="project" value="UniProtKB-KW"/>
</dbReference>
<dbReference type="SUPFAM" id="SSF51556">
    <property type="entry name" value="Metallo-dependent hydrolases"/>
    <property type="match status" value="1"/>
</dbReference>
<accession>A0ABD0SFH9</accession>
<protein>
    <recommendedName>
        <fullName evidence="5">Adenosine deaminase</fullName>
        <ecNumber evidence="4">3.5.4.4</ecNumber>
    </recommendedName>
</protein>
<evidence type="ECO:0000256" key="10">
    <source>
        <dbReference type="ARBA" id="ARBA00047764"/>
    </source>
</evidence>
<dbReference type="InterPro" id="IPR006331">
    <property type="entry name" value="ADGF"/>
</dbReference>
<dbReference type="InterPro" id="IPR032466">
    <property type="entry name" value="Metal_Hydrolase"/>
</dbReference>
<evidence type="ECO:0000259" key="13">
    <source>
        <dbReference type="Pfam" id="PF08451"/>
    </source>
</evidence>
<dbReference type="EC" id="3.5.4.4" evidence="4"/>
<name>A0ABD0SFH9_LOXSC</name>
<dbReference type="Proteomes" id="UP001549921">
    <property type="component" value="Unassembled WGS sequence"/>
</dbReference>
<feature type="domain" description="Adenosine/AMP deaminase N-terminal" evidence="13">
    <location>
        <begin position="18"/>
        <end position="97"/>
    </location>
</feature>
<evidence type="ECO:0000313" key="15">
    <source>
        <dbReference type="Proteomes" id="UP001549921"/>
    </source>
</evidence>
<comment type="cofactor">
    <cofactor evidence="1">
        <name>Zn(2+)</name>
        <dbReference type="ChEBI" id="CHEBI:29105"/>
    </cofactor>
</comment>
<dbReference type="InterPro" id="IPR013659">
    <property type="entry name" value="A_deaminase_N"/>
</dbReference>
<evidence type="ECO:0000256" key="1">
    <source>
        <dbReference type="ARBA" id="ARBA00001947"/>
    </source>
</evidence>
<dbReference type="InterPro" id="IPR006330">
    <property type="entry name" value="Ado/ade_deaminase"/>
</dbReference>
<keyword evidence="6" id="KW-0964">Secreted</keyword>
<dbReference type="PANTHER" id="PTHR11409">
    <property type="entry name" value="ADENOSINE DEAMINASE"/>
    <property type="match status" value="1"/>
</dbReference>
<evidence type="ECO:0000256" key="11">
    <source>
        <dbReference type="SAM" id="SignalP"/>
    </source>
</evidence>
<dbReference type="GO" id="GO:0046872">
    <property type="term" value="F:metal ion binding"/>
    <property type="evidence" value="ECO:0007669"/>
    <property type="project" value="UniProtKB-KW"/>
</dbReference>
<comment type="subcellular location">
    <subcellularLocation>
        <location evidence="2">Secreted</location>
    </subcellularLocation>
</comment>
<dbReference type="InterPro" id="IPR001365">
    <property type="entry name" value="A_deaminase_dom"/>
</dbReference>
<evidence type="ECO:0000313" key="14">
    <source>
        <dbReference type="EMBL" id="KAL0818372.1"/>
    </source>
</evidence>
<organism evidence="14 15">
    <name type="scientific">Loxostege sticticalis</name>
    <name type="common">Beet webworm moth</name>
    <dbReference type="NCBI Taxonomy" id="481309"/>
    <lineage>
        <taxon>Eukaryota</taxon>
        <taxon>Metazoa</taxon>
        <taxon>Ecdysozoa</taxon>
        <taxon>Arthropoda</taxon>
        <taxon>Hexapoda</taxon>
        <taxon>Insecta</taxon>
        <taxon>Pterygota</taxon>
        <taxon>Neoptera</taxon>
        <taxon>Endopterygota</taxon>
        <taxon>Lepidoptera</taxon>
        <taxon>Glossata</taxon>
        <taxon>Ditrysia</taxon>
        <taxon>Pyraloidea</taxon>
        <taxon>Crambidae</taxon>
        <taxon>Pyraustinae</taxon>
        <taxon>Loxostege</taxon>
    </lineage>
</organism>
<dbReference type="FunFam" id="3.20.20.140:FF:000017">
    <property type="entry name" value="Adenosine deaminase 2"/>
    <property type="match status" value="1"/>
</dbReference>
<keyword evidence="7" id="KW-0479">Metal-binding</keyword>
<comment type="caution">
    <text evidence="14">The sequence shown here is derived from an EMBL/GenBank/DDBJ whole genome shotgun (WGS) entry which is preliminary data.</text>
</comment>
<feature type="signal peptide" evidence="11">
    <location>
        <begin position="1"/>
        <end position="17"/>
    </location>
</feature>
<dbReference type="NCBIfam" id="TIGR01431">
    <property type="entry name" value="adm_rel"/>
    <property type="match status" value="1"/>
</dbReference>
<keyword evidence="9" id="KW-0378">Hydrolase</keyword>
<gene>
    <name evidence="14" type="ORF">ABMA28_008849</name>
</gene>
<feature type="domain" description="Adenosine deaminase" evidence="12">
    <location>
        <begin position="194"/>
        <end position="479"/>
    </location>
</feature>
<evidence type="ECO:0000256" key="5">
    <source>
        <dbReference type="ARBA" id="ARBA00018099"/>
    </source>
</evidence>
<dbReference type="PANTHER" id="PTHR11409:SF39">
    <property type="entry name" value="ADENOSINE DEAMINASE 2"/>
    <property type="match status" value="1"/>
</dbReference>
<evidence type="ECO:0000256" key="9">
    <source>
        <dbReference type="ARBA" id="ARBA00022801"/>
    </source>
</evidence>
<keyword evidence="8 11" id="KW-0732">Signal</keyword>
<evidence type="ECO:0000256" key="8">
    <source>
        <dbReference type="ARBA" id="ARBA00022729"/>
    </source>
</evidence>
<evidence type="ECO:0000256" key="2">
    <source>
        <dbReference type="ARBA" id="ARBA00004613"/>
    </source>
</evidence>
<comment type="catalytic activity">
    <reaction evidence="10">
        <text>adenosine + H2O + H(+) = inosine + NH4(+)</text>
        <dbReference type="Rhea" id="RHEA:24408"/>
        <dbReference type="ChEBI" id="CHEBI:15377"/>
        <dbReference type="ChEBI" id="CHEBI:15378"/>
        <dbReference type="ChEBI" id="CHEBI:16335"/>
        <dbReference type="ChEBI" id="CHEBI:17596"/>
        <dbReference type="ChEBI" id="CHEBI:28938"/>
        <dbReference type="EC" id="3.5.4.4"/>
    </reaction>
</comment>
<reference evidence="14 15" key="1">
    <citation type="submission" date="2024-06" db="EMBL/GenBank/DDBJ databases">
        <title>A chromosome-level genome assembly of beet webworm, Loxostege sticticalis.</title>
        <authorList>
            <person name="Zhang Y."/>
        </authorList>
    </citation>
    <scope>NUCLEOTIDE SEQUENCE [LARGE SCALE GENOMIC DNA]</scope>
    <source>
        <strain evidence="14">AQ028</strain>
        <tissue evidence="14">Male pupae</tissue>
    </source>
</reference>